<keyword evidence="1" id="KW-0732">Signal</keyword>
<gene>
    <name evidence="2" type="ORF">OKIOD_LOCUS618</name>
</gene>
<evidence type="ECO:0000313" key="3">
    <source>
        <dbReference type="Proteomes" id="UP001158576"/>
    </source>
</evidence>
<reference evidence="2 3" key="1">
    <citation type="submission" date="2021-04" db="EMBL/GenBank/DDBJ databases">
        <authorList>
            <person name="Bliznina A."/>
        </authorList>
    </citation>
    <scope>NUCLEOTIDE SEQUENCE [LARGE SCALE GENOMIC DNA]</scope>
</reference>
<dbReference type="EMBL" id="OU015568">
    <property type="protein sequence ID" value="CAG5078695.1"/>
    <property type="molecule type" value="Genomic_DNA"/>
</dbReference>
<protein>
    <submittedName>
        <fullName evidence="2">Oidioi.mRNA.OKI2018_I69.PAR.g9060.t1.cds</fullName>
    </submittedName>
</protein>
<organism evidence="2 3">
    <name type="scientific">Oikopleura dioica</name>
    <name type="common">Tunicate</name>
    <dbReference type="NCBI Taxonomy" id="34765"/>
    <lineage>
        <taxon>Eukaryota</taxon>
        <taxon>Metazoa</taxon>
        <taxon>Chordata</taxon>
        <taxon>Tunicata</taxon>
        <taxon>Appendicularia</taxon>
        <taxon>Copelata</taxon>
        <taxon>Oikopleuridae</taxon>
        <taxon>Oikopleura</taxon>
    </lineage>
</organism>
<sequence length="158" mass="18649">MKFSTSLFFFGLAAAQEEEGRKVPPRHPLQRLNRLTQFSEEILTQWFAGLASQERWIAKFATNAGRMEKNFLRGEQRCGFYDPSLPHGGPEPEEEDELRYDRTDPRIGIRQITTGYRKWAQRYMAACSGQKNYQYQVNRMNRWNSILQDHLNRIYPQA</sequence>
<proteinExistence type="predicted"/>
<feature type="signal peptide" evidence="1">
    <location>
        <begin position="1"/>
        <end position="15"/>
    </location>
</feature>
<feature type="chain" id="PRO_5047081461" evidence="1">
    <location>
        <begin position="16"/>
        <end position="158"/>
    </location>
</feature>
<name>A0ABN7RPS1_OIKDI</name>
<evidence type="ECO:0000256" key="1">
    <source>
        <dbReference type="SAM" id="SignalP"/>
    </source>
</evidence>
<evidence type="ECO:0000313" key="2">
    <source>
        <dbReference type="EMBL" id="CAG5078695.1"/>
    </source>
</evidence>
<keyword evidence="3" id="KW-1185">Reference proteome</keyword>
<accession>A0ABN7RPS1</accession>
<dbReference type="Proteomes" id="UP001158576">
    <property type="component" value="Chromosome PAR"/>
</dbReference>